<accession>A0A915K0D9</accession>
<comment type="similarity">
    <text evidence="2">Belongs to the ETF alpha-subunit/FixB family.</text>
</comment>
<dbReference type="PANTHER" id="PTHR43153">
    <property type="entry name" value="ELECTRON TRANSFER FLAVOPROTEIN ALPHA"/>
    <property type="match status" value="1"/>
</dbReference>
<dbReference type="GO" id="GO:0050660">
    <property type="term" value="F:flavin adenine dinucleotide binding"/>
    <property type="evidence" value="ECO:0007669"/>
    <property type="project" value="InterPro"/>
</dbReference>
<dbReference type="FunFam" id="3.40.50.620:FF:000041">
    <property type="entry name" value="Electron transfer flavoprotein alpha subunit"/>
    <property type="match status" value="1"/>
</dbReference>
<sequence length="211" mass="22300">ASSLQVRLRSTLILAEHSNEKLSPATLNTIKAASALGGDVSCLVLGEKCATISSALSSVEGVQKILIVENLAFRGLLPEPVTQAVLALHKQYNFSAILAPATAFGKNVAPRIAAKLNVSPISDIIQIKEPEVFVRALYAGNALCTVKSLDPVKVITVRPTAFEAAKVLGGSAKEEKITLPDIKNDMSEFIGQELTKSERPELTGARIVVSG</sequence>
<dbReference type="InterPro" id="IPR033947">
    <property type="entry name" value="ETF_alpha_N"/>
</dbReference>
<evidence type="ECO:0000313" key="4">
    <source>
        <dbReference type="Proteomes" id="UP000887565"/>
    </source>
</evidence>
<evidence type="ECO:0000259" key="3">
    <source>
        <dbReference type="SMART" id="SM00893"/>
    </source>
</evidence>
<dbReference type="AlphaFoldDB" id="A0A915K0D9"/>
<dbReference type="CDD" id="cd01715">
    <property type="entry name" value="ETF_alpha"/>
    <property type="match status" value="1"/>
</dbReference>
<proteinExistence type="inferred from homology"/>
<reference evidence="5" key="1">
    <citation type="submission" date="2022-11" db="UniProtKB">
        <authorList>
            <consortium name="WormBaseParasite"/>
        </authorList>
    </citation>
    <scope>IDENTIFICATION</scope>
</reference>
<dbReference type="GO" id="GO:0009055">
    <property type="term" value="F:electron transfer activity"/>
    <property type="evidence" value="ECO:0007669"/>
    <property type="project" value="InterPro"/>
</dbReference>
<dbReference type="WBParaSite" id="nRc.2.0.1.t31769-RA">
    <property type="protein sequence ID" value="nRc.2.0.1.t31769-RA"/>
    <property type="gene ID" value="nRc.2.0.1.g31769"/>
</dbReference>
<organism evidence="4 5">
    <name type="scientific">Romanomermis culicivorax</name>
    <name type="common">Nematode worm</name>
    <dbReference type="NCBI Taxonomy" id="13658"/>
    <lineage>
        <taxon>Eukaryota</taxon>
        <taxon>Metazoa</taxon>
        <taxon>Ecdysozoa</taxon>
        <taxon>Nematoda</taxon>
        <taxon>Enoplea</taxon>
        <taxon>Dorylaimia</taxon>
        <taxon>Mermithida</taxon>
        <taxon>Mermithoidea</taxon>
        <taxon>Mermithidae</taxon>
        <taxon>Romanomermis</taxon>
    </lineage>
</organism>
<name>A0A915K0D9_ROMCU</name>
<dbReference type="Proteomes" id="UP000887565">
    <property type="component" value="Unplaced"/>
</dbReference>
<evidence type="ECO:0000313" key="5">
    <source>
        <dbReference type="WBParaSite" id="nRc.2.0.1.t31769-RA"/>
    </source>
</evidence>
<evidence type="ECO:0000256" key="2">
    <source>
        <dbReference type="ARBA" id="ARBA00005817"/>
    </source>
</evidence>
<dbReference type="PANTHER" id="PTHR43153:SF1">
    <property type="entry name" value="ELECTRON TRANSFER FLAVOPROTEIN SUBUNIT ALPHA, MITOCHONDRIAL"/>
    <property type="match status" value="1"/>
</dbReference>
<dbReference type="Gene3D" id="3.40.50.620">
    <property type="entry name" value="HUPs"/>
    <property type="match status" value="1"/>
</dbReference>
<dbReference type="OMA" id="TQFKFTH"/>
<evidence type="ECO:0000256" key="1">
    <source>
        <dbReference type="ARBA" id="ARBA00004305"/>
    </source>
</evidence>
<dbReference type="SMART" id="SM00893">
    <property type="entry name" value="ETF"/>
    <property type="match status" value="1"/>
</dbReference>
<dbReference type="SUPFAM" id="SSF52402">
    <property type="entry name" value="Adenine nucleotide alpha hydrolases-like"/>
    <property type="match status" value="1"/>
</dbReference>
<feature type="domain" description="Electron transfer flavoprotein alpha/beta-subunit N-terminal" evidence="3">
    <location>
        <begin position="11"/>
        <end position="193"/>
    </location>
</feature>
<dbReference type="Pfam" id="PF01012">
    <property type="entry name" value="ETF"/>
    <property type="match status" value="1"/>
</dbReference>
<dbReference type="InterPro" id="IPR014730">
    <property type="entry name" value="ETF_a/b_N"/>
</dbReference>
<comment type="subcellular location">
    <subcellularLocation>
        <location evidence="1">Mitochondrion matrix</location>
    </subcellularLocation>
</comment>
<dbReference type="GO" id="GO:0005759">
    <property type="term" value="C:mitochondrial matrix"/>
    <property type="evidence" value="ECO:0007669"/>
    <property type="project" value="UniProtKB-SubCell"/>
</dbReference>
<keyword evidence="4" id="KW-1185">Reference proteome</keyword>
<dbReference type="GO" id="GO:0033539">
    <property type="term" value="P:fatty acid beta-oxidation using acyl-CoA dehydrogenase"/>
    <property type="evidence" value="ECO:0007669"/>
    <property type="project" value="TreeGrafter"/>
</dbReference>
<dbReference type="InterPro" id="IPR014729">
    <property type="entry name" value="Rossmann-like_a/b/a_fold"/>
</dbReference>
<protein>
    <submittedName>
        <fullName evidence="5">Electron transfer flavoprotein alpha/beta-subunit N-terminal domain-containing protein</fullName>
    </submittedName>
</protein>
<dbReference type="InterPro" id="IPR001308">
    <property type="entry name" value="ETF_a/FixB"/>
</dbReference>